<dbReference type="Pfam" id="PF07690">
    <property type="entry name" value="MFS_1"/>
    <property type="match status" value="1"/>
</dbReference>
<dbReference type="RefSeq" id="WP_079495363.1">
    <property type="nucleotide sequence ID" value="NZ_FUZT01000017.1"/>
</dbReference>
<protein>
    <submittedName>
        <fullName evidence="9">Major Facilitator Superfamily protein</fullName>
    </submittedName>
</protein>
<dbReference type="STRING" id="36842.SAMN02194393_04827"/>
<feature type="transmembrane region" description="Helical" evidence="7">
    <location>
        <begin position="20"/>
        <end position="45"/>
    </location>
</feature>
<comment type="subcellular location">
    <subcellularLocation>
        <location evidence="1">Cell membrane</location>
        <topology evidence="1">Multi-pass membrane protein</topology>
    </subcellularLocation>
</comment>
<feature type="transmembrane region" description="Helical" evidence="7">
    <location>
        <begin position="365"/>
        <end position="388"/>
    </location>
</feature>
<keyword evidence="5 7" id="KW-1133">Transmembrane helix</keyword>
<dbReference type="InterPro" id="IPR036259">
    <property type="entry name" value="MFS_trans_sf"/>
</dbReference>
<organism evidence="9 10">
    <name type="scientific">Maledivibacter halophilus</name>
    <dbReference type="NCBI Taxonomy" id="36842"/>
    <lineage>
        <taxon>Bacteria</taxon>
        <taxon>Bacillati</taxon>
        <taxon>Bacillota</taxon>
        <taxon>Clostridia</taxon>
        <taxon>Peptostreptococcales</taxon>
        <taxon>Caminicellaceae</taxon>
        <taxon>Maledivibacter</taxon>
    </lineage>
</organism>
<dbReference type="GO" id="GO:0005886">
    <property type="term" value="C:plasma membrane"/>
    <property type="evidence" value="ECO:0007669"/>
    <property type="project" value="UniProtKB-SubCell"/>
</dbReference>
<feature type="transmembrane region" description="Helical" evidence="7">
    <location>
        <begin position="51"/>
        <end position="75"/>
    </location>
</feature>
<feature type="transmembrane region" description="Helical" evidence="7">
    <location>
        <begin position="152"/>
        <end position="173"/>
    </location>
</feature>
<keyword evidence="3" id="KW-1003">Cell membrane</keyword>
<keyword evidence="2" id="KW-0813">Transport</keyword>
<evidence type="ECO:0000313" key="10">
    <source>
        <dbReference type="Proteomes" id="UP000190285"/>
    </source>
</evidence>
<keyword evidence="10" id="KW-1185">Reference proteome</keyword>
<gene>
    <name evidence="9" type="ORF">SAMN02194393_04827</name>
</gene>
<feature type="transmembrane region" description="Helical" evidence="7">
    <location>
        <begin position="87"/>
        <end position="107"/>
    </location>
</feature>
<keyword evidence="4 7" id="KW-0812">Transmembrane</keyword>
<dbReference type="InterPro" id="IPR011701">
    <property type="entry name" value="MFS"/>
</dbReference>
<feature type="domain" description="Major facilitator superfamily (MFS) profile" evidence="8">
    <location>
        <begin position="18"/>
        <end position="420"/>
    </location>
</feature>
<dbReference type="AlphaFoldDB" id="A0A1T5MJU4"/>
<feature type="transmembrane region" description="Helical" evidence="7">
    <location>
        <begin position="299"/>
        <end position="318"/>
    </location>
</feature>
<keyword evidence="6 7" id="KW-0472">Membrane</keyword>
<evidence type="ECO:0000256" key="7">
    <source>
        <dbReference type="SAM" id="Phobius"/>
    </source>
</evidence>
<evidence type="ECO:0000256" key="3">
    <source>
        <dbReference type="ARBA" id="ARBA00022475"/>
    </source>
</evidence>
<dbReference type="CDD" id="cd06173">
    <property type="entry name" value="MFS_MefA_like"/>
    <property type="match status" value="1"/>
</dbReference>
<feature type="transmembrane region" description="Helical" evidence="7">
    <location>
        <begin position="267"/>
        <end position="287"/>
    </location>
</feature>
<evidence type="ECO:0000256" key="1">
    <source>
        <dbReference type="ARBA" id="ARBA00004651"/>
    </source>
</evidence>
<name>A0A1T5MJU4_9FIRM</name>
<evidence type="ECO:0000259" key="8">
    <source>
        <dbReference type="PROSITE" id="PS50850"/>
    </source>
</evidence>
<dbReference type="PROSITE" id="PS50850">
    <property type="entry name" value="MFS"/>
    <property type="match status" value="1"/>
</dbReference>
<dbReference type="OrthoDB" id="9775268at2"/>
<proteinExistence type="predicted"/>
<accession>A0A1T5MJU4</accession>
<reference evidence="9 10" key="1">
    <citation type="submission" date="2017-02" db="EMBL/GenBank/DDBJ databases">
        <authorList>
            <person name="Peterson S.W."/>
        </authorList>
    </citation>
    <scope>NUCLEOTIDE SEQUENCE [LARGE SCALE GENOMIC DNA]</scope>
    <source>
        <strain evidence="9 10">M1</strain>
    </source>
</reference>
<dbReference type="SUPFAM" id="SSF103473">
    <property type="entry name" value="MFS general substrate transporter"/>
    <property type="match status" value="1"/>
</dbReference>
<evidence type="ECO:0000256" key="4">
    <source>
        <dbReference type="ARBA" id="ARBA00022692"/>
    </source>
</evidence>
<evidence type="ECO:0000256" key="2">
    <source>
        <dbReference type="ARBA" id="ARBA00022448"/>
    </source>
</evidence>
<sequence>MKSNRKTAFDKELIKNKDFFILLLGRFISLSGSMLQSFGFSIYVLEQTGSGYKFATVLVLSGLTSLFFTPIAGVLSDWFNKKRIMVVLDFFSGFFLLAILGYSLAYGLSYTEIYFVVVVLAIVTAIYSPAVDSAIPFIVAHDKLLSANSINNFIVTASRILGPIMGGVLYYIIQVKGIILMNALSFIISAIMELFMQIPSKKKKFNTNWKSDFFKDLKDGLLFVYREKNIFVILLFCTLVNLIIMPIGTVGFPFIVNITLNLTSRHFGISEAALAIGILIGSMLTGVIISKFKIRLEKVLSYTIIVASTLILFIGLIINPSILQAIGKQTTFVIFTIFVFLIGMTFTAINISMPTYIQQRTPKELLGRVVGLVGTLLISTAPIGQMIYGVLFDAMPTFLIIIISALIMLVLGLLCRNYFRKIDKVNG</sequence>
<dbReference type="PANTHER" id="PTHR43266:SF9">
    <property type="entry name" value="PERMEASE, MAJOR FACILITATOR SUPERFAMILY-RELATED"/>
    <property type="match status" value="1"/>
</dbReference>
<evidence type="ECO:0000256" key="5">
    <source>
        <dbReference type="ARBA" id="ARBA00022989"/>
    </source>
</evidence>
<dbReference type="PANTHER" id="PTHR43266">
    <property type="entry name" value="MACROLIDE-EFFLUX PROTEIN"/>
    <property type="match status" value="1"/>
</dbReference>
<evidence type="ECO:0000313" key="9">
    <source>
        <dbReference type="EMBL" id="SKC88214.1"/>
    </source>
</evidence>
<dbReference type="EMBL" id="FUZT01000017">
    <property type="protein sequence ID" value="SKC88214.1"/>
    <property type="molecule type" value="Genomic_DNA"/>
</dbReference>
<feature type="transmembrane region" description="Helical" evidence="7">
    <location>
        <begin position="179"/>
        <end position="196"/>
    </location>
</feature>
<dbReference type="GO" id="GO:0022857">
    <property type="term" value="F:transmembrane transporter activity"/>
    <property type="evidence" value="ECO:0007669"/>
    <property type="project" value="InterPro"/>
</dbReference>
<evidence type="ECO:0000256" key="6">
    <source>
        <dbReference type="ARBA" id="ARBA00023136"/>
    </source>
</evidence>
<dbReference type="Gene3D" id="1.20.1250.20">
    <property type="entry name" value="MFS general substrate transporter like domains"/>
    <property type="match status" value="1"/>
</dbReference>
<feature type="transmembrane region" description="Helical" evidence="7">
    <location>
        <begin position="394"/>
        <end position="414"/>
    </location>
</feature>
<dbReference type="Proteomes" id="UP000190285">
    <property type="component" value="Unassembled WGS sequence"/>
</dbReference>
<feature type="transmembrane region" description="Helical" evidence="7">
    <location>
        <begin position="113"/>
        <end position="140"/>
    </location>
</feature>
<feature type="transmembrane region" description="Helical" evidence="7">
    <location>
        <begin position="230"/>
        <end position="255"/>
    </location>
</feature>
<dbReference type="InterPro" id="IPR020846">
    <property type="entry name" value="MFS_dom"/>
</dbReference>
<feature type="transmembrane region" description="Helical" evidence="7">
    <location>
        <begin position="330"/>
        <end position="353"/>
    </location>
</feature>